<feature type="region of interest" description="Disordered" evidence="1">
    <location>
        <begin position="1"/>
        <end position="24"/>
    </location>
</feature>
<evidence type="ECO:0000313" key="3">
    <source>
        <dbReference type="Proteomes" id="UP000245712"/>
    </source>
</evidence>
<reference evidence="2 3" key="1">
    <citation type="submission" date="2018-05" db="EMBL/GenBank/DDBJ databases">
        <title>Genomic Encyclopedia of Type Strains, Phase IV (KMG-V): Genome sequencing to study the core and pangenomes of soil and plant-associated prokaryotes.</title>
        <authorList>
            <person name="Whitman W."/>
        </authorList>
    </citation>
    <scope>NUCLEOTIDE SEQUENCE [LARGE SCALE GENOMIC DNA]</scope>
    <source>
        <strain evidence="2 3">SCZa-39</strain>
    </source>
</reference>
<sequence length="88" mass="8978">MKDAATGHEVARQGDTTDHGGTVVEAAPNLSHKGIRVALDGHMVDCPKCGGRFPIKAEGARTHNGVRVAFLGNRTACGAMLIAAGEGA</sequence>
<dbReference type="InterPro" id="IPR008727">
    <property type="entry name" value="PAAR_motif"/>
</dbReference>
<dbReference type="Pfam" id="PF05488">
    <property type="entry name" value="PAAR_motif"/>
    <property type="match status" value="1"/>
</dbReference>
<organism evidence="2 3">
    <name type="scientific">Paraburkholderia unamae</name>
    <dbReference type="NCBI Taxonomy" id="219649"/>
    <lineage>
        <taxon>Bacteria</taxon>
        <taxon>Pseudomonadati</taxon>
        <taxon>Pseudomonadota</taxon>
        <taxon>Betaproteobacteria</taxon>
        <taxon>Burkholderiales</taxon>
        <taxon>Burkholderiaceae</taxon>
        <taxon>Paraburkholderia</taxon>
    </lineage>
</organism>
<dbReference type="Proteomes" id="UP000245712">
    <property type="component" value="Unassembled WGS sequence"/>
</dbReference>
<dbReference type="CDD" id="cd14744">
    <property type="entry name" value="PAAR_CT_2"/>
    <property type="match status" value="1"/>
</dbReference>
<protein>
    <submittedName>
        <fullName evidence="2">Zn-binding protein involved in type VI secretion</fullName>
    </submittedName>
</protein>
<evidence type="ECO:0000313" key="2">
    <source>
        <dbReference type="EMBL" id="PVX85058.1"/>
    </source>
</evidence>
<accession>A0ABX5KW40</accession>
<dbReference type="EMBL" id="QEOB01000004">
    <property type="protein sequence ID" value="PVX85058.1"/>
    <property type="molecule type" value="Genomic_DNA"/>
</dbReference>
<comment type="caution">
    <text evidence="2">The sequence shown here is derived from an EMBL/GenBank/DDBJ whole genome shotgun (WGS) entry which is preliminary data.</text>
</comment>
<proteinExistence type="predicted"/>
<feature type="compositionally biased region" description="Basic and acidic residues" evidence="1">
    <location>
        <begin position="1"/>
        <end position="18"/>
    </location>
</feature>
<dbReference type="RefSeq" id="WP_116610661.1">
    <property type="nucleotide sequence ID" value="NZ_CAJZAT010000196.1"/>
</dbReference>
<name>A0ABX5KW40_9BURK</name>
<evidence type="ECO:0000256" key="1">
    <source>
        <dbReference type="SAM" id="MobiDB-lite"/>
    </source>
</evidence>
<gene>
    <name evidence="2" type="ORF">C7402_104301</name>
</gene>
<keyword evidence="3" id="KW-1185">Reference proteome</keyword>